<dbReference type="GO" id="GO:0003677">
    <property type="term" value="F:DNA binding"/>
    <property type="evidence" value="ECO:0007669"/>
    <property type="project" value="UniProtKB-KW"/>
</dbReference>
<dbReference type="Pfam" id="PF17293">
    <property type="entry name" value="Arm-DNA-bind_5"/>
    <property type="match status" value="1"/>
</dbReference>
<dbReference type="RefSeq" id="WP_183308285.1">
    <property type="nucleotide sequence ID" value="NZ_JACIEP010000014.1"/>
</dbReference>
<organism evidence="5 6">
    <name type="scientific">Dysgonomonas hofstadii</name>
    <dbReference type="NCBI Taxonomy" id="637886"/>
    <lineage>
        <taxon>Bacteria</taxon>
        <taxon>Pseudomonadati</taxon>
        <taxon>Bacteroidota</taxon>
        <taxon>Bacteroidia</taxon>
        <taxon>Bacteroidales</taxon>
        <taxon>Dysgonomonadaceae</taxon>
        <taxon>Dysgonomonas</taxon>
    </lineage>
</organism>
<dbReference type="AlphaFoldDB" id="A0A840CTF5"/>
<comment type="similarity">
    <text evidence="1">Belongs to the 'phage' integrase family.</text>
</comment>
<evidence type="ECO:0000256" key="2">
    <source>
        <dbReference type="ARBA" id="ARBA00023125"/>
    </source>
</evidence>
<dbReference type="Gene3D" id="1.10.150.130">
    <property type="match status" value="1"/>
</dbReference>
<dbReference type="PANTHER" id="PTHR30349:SF64">
    <property type="entry name" value="PROPHAGE INTEGRASE INTD-RELATED"/>
    <property type="match status" value="1"/>
</dbReference>
<evidence type="ECO:0000313" key="5">
    <source>
        <dbReference type="EMBL" id="MBB4037438.1"/>
    </source>
</evidence>
<evidence type="ECO:0000259" key="4">
    <source>
        <dbReference type="PROSITE" id="PS51898"/>
    </source>
</evidence>
<accession>A0A840CTF5</accession>
<name>A0A840CTF5_9BACT</name>
<gene>
    <name evidence="5" type="ORF">GGR21_003355</name>
</gene>
<dbReference type="Pfam" id="PF00589">
    <property type="entry name" value="Phage_integrase"/>
    <property type="match status" value="1"/>
</dbReference>
<keyword evidence="3" id="KW-0233">DNA recombination</keyword>
<dbReference type="InterPro" id="IPR010998">
    <property type="entry name" value="Integrase_recombinase_N"/>
</dbReference>
<feature type="domain" description="Tyr recombinase" evidence="4">
    <location>
        <begin position="213"/>
        <end position="404"/>
    </location>
</feature>
<evidence type="ECO:0000313" key="6">
    <source>
        <dbReference type="Proteomes" id="UP000555103"/>
    </source>
</evidence>
<evidence type="ECO:0000256" key="3">
    <source>
        <dbReference type="ARBA" id="ARBA00023172"/>
    </source>
</evidence>
<keyword evidence="6" id="KW-1185">Reference proteome</keyword>
<protein>
    <submittedName>
        <fullName evidence="5">Integrase</fullName>
    </submittedName>
</protein>
<dbReference type="InterPro" id="IPR011010">
    <property type="entry name" value="DNA_brk_join_enz"/>
</dbReference>
<dbReference type="PROSITE" id="PS51898">
    <property type="entry name" value="TYR_RECOMBINASE"/>
    <property type="match status" value="1"/>
</dbReference>
<dbReference type="Gene3D" id="1.10.443.10">
    <property type="entry name" value="Intergrase catalytic core"/>
    <property type="match status" value="1"/>
</dbReference>
<dbReference type="EMBL" id="JACIEP010000014">
    <property type="protein sequence ID" value="MBB4037438.1"/>
    <property type="molecule type" value="Genomic_DNA"/>
</dbReference>
<dbReference type="InterPro" id="IPR013762">
    <property type="entry name" value="Integrase-like_cat_sf"/>
</dbReference>
<dbReference type="InterPro" id="IPR035386">
    <property type="entry name" value="Arm-DNA-bind_5"/>
</dbReference>
<sequence length="407" mass="47397">MNATVNVVLFKSKTLSNGEHPLMIRVCKDNKKKYKSLGISLNSQYWDFEKNKPRKNCPNKEQIQKIIADKLAEYSEQILEMNVVSKDYTATTLIQNTERTIKIQTVGEFYTELISNYKLANNIGNAKIYNDSLLSLKSFTKTHKLDFLFADINTDWLIKYEKWLLNKNCASTTISLLFRTLRSAFNKAIEQNIVRKDSYPFNSFKISKFSTKTIKRAITKDDIKRIINLELNKESKLMQLSRDIFVFNYLQGGINFTDIANLKYKDIIDTRLHYIRQKTKREFNILLQDEAKNIIDKYYDATKTEHDYIFPILEKKIHITAIQKFNRIHKYTGHINKNLKAIEKLAGIETNLTTYVARHTYATVLKRSGVNTSIISESLGHSSEKVTQIYLDSFENSQIDEAMKNLL</sequence>
<dbReference type="SUPFAM" id="SSF56349">
    <property type="entry name" value="DNA breaking-rejoining enzymes"/>
    <property type="match status" value="1"/>
</dbReference>
<dbReference type="Pfam" id="PF13102">
    <property type="entry name" value="Phage_int_SAM_5"/>
    <property type="match status" value="1"/>
</dbReference>
<dbReference type="InterPro" id="IPR025269">
    <property type="entry name" value="SAM-like_dom"/>
</dbReference>
<dbReference type="GO" id="GO:0015074">
    <property type="term" value="P:DNA integration"/>
    <property type="evidence" value="ECO:0007669"/>
    <property type="project" value="InterPro"/>
</dbReference>
<keyword evidence="2" id="KW-0238">DNA-binding</keyword>
<evidence type="ECO:0000256" key="1">
    <source>
        <dbReference type="ARBA" id="ARBA00008857"/>
    </source>
</evidence>
<dbReference type="InterPro" id="IPR002104">
    <property type="entry name" value="Integrase_catalytic"/>
</dbReference>
<dbReference type="GO" id="GO:0006310">
    <property type="term" value="P:DNA recombination"/>
    <property type="evidence" value="ECO:0007669"/>
    <property type="project" value="UniProtKB-KW"/>
</dbReference>
<dbReference type="InterPro" id="IPR050090">
    <property type="entry name" value="Tyrosine_recombinase_XerCD"/>
</dbReference>
<dbReference type="CDD" id="cd01185">
    <property type="entry name" value="INTN1_C_like"/>
    <property type="match status" value="1"/>
</dbReference>
<comment type="caution">
    <text evidence="5">The sequence shown here is derived from an EMBL/GenBank/DDBJ whole genome shotgun (WGS) entry which is preliminary data.</text>
</comment>
<proteinExistence type="inferred from homology"/>
<reference evidence="5 6" key="1">
    <citation type="submission" date="2020-08" db="EMBL/GenBank/DDBJ databases">
        <title>Genomic Encyclopedia of Type Strains, Phase IV (KMG-IV): sequencing the most valuable type-strain genomes for metagenomic binning, comparative biology and taxonomic classification.</title>
        <authorList>
            <person name="Goeker M."/>
        </authorList>
    </citation>
    <scope>NUCLEOTIDE SEQUENCE [LARGE SCALE GENOMIC DNA]</scope>
    <source>
        <strain evidence="5 6">DSM 104969</strain>
    </source>
</reference>
<dbReference type="PANTHER" id="PTHR30349">
    <property type="entry name" value="PHAGE INTEGRASE-RELATED"/>
    <property type="match status" value="1"/>
</dbReference>
<dbReference type="Proteomes" id="UP000555103">
    <property type="component" value="Unassembled WGS sequence"/>
</dbReference>